<dbReference type="OrthoDB" id="166375at2759"/>
<dbReference type="InterPro" id="IPR036128">
    <property type="entry name" value="Plus3-like_sf"/>
</dbReference>
<evidence type="ECO:0000313" key="9">
    <source>
        <dbReference type="Proteomes" id="UP000030742"/>
    </source>
</evidence>
<evidence type="ECO:0000313" key="8">
    <source>
        <dbReference type="EMBL" id="ERL92910.1"/>
    </source>
</evidence>
<dbReference type="PANTHER" id="PTHR13115:SF8">
    <property type="entry name" value="RNA POLYMERASE-ASSOCIATED PROTEIN RTF1 HOMOLOG"/>
    <property type="match status" value="1"/>
</dbReference>
<feature type="region of interest" description="Disordered" evidence="5">
    <location>
        <begin position="661"/>
        <end position="683"/>
    </location>
</feature>
<keyword evidence="4" id="KW-0539">Nucleus</keyword>
<feature type="compositionally biased region" description="Acidic residues" evidence="5">
    <location>
        <begin position="95"/>
        <end position="115"/>
    </location>
</feature>
<sequence length="736" mass="84699">MVKRKAFIDSDSSENSESDLDSEFLGLAKNKGNKKSSPGQRSTSGGSSASDSDTEKKPTKKKVRRDSASSESEPDAPKPEPKSVASKRSEHSEPEEGEVSDSSDSSEEEFNDGYDDQLMGDAEDRARLASLTEKERETEIFKRIERRDMMKTRFEIEKKLRQQKRLERARDKPFVRPRDKDRDKSRKREDEKIFKEKTKSKEVDKEQVRNEEQEEEQDASRLQLDFSSIDHKERSKERKKNIEENRGKTDNKRFNAMAELKARREDKQKREEAEEERKRKEEEKRRQEQEEDQLSKKNETKLKASDIYSDDSDSDNGTAAVDCLRACFNPEFLSLDAKKSPLRDGGRSLSRSRSRSGSKSRSSSSSSSSSYTEQDDEVSKVTAYVPTRQDLNTIRLSRYKLERFVHMPFFDRIAKGCFIRIGIGQNNGTSVYRAAEVMGVYETAKIYQLGKTRTNKGLKVRHGAQERVFRLEFVSNFEFTESEFQQWIEANSAAGKDLPTKEWIEQKQADIKEAMGYEFNEQDVERIIKEKERFKPNPHNYAMKKATLMKERDAASARGDEEFARETSEQLAQLEERASELDKRRTATISSISYINDRNRKRNVEEAEKAILAEVRANKGRKIDDPFTRRSTKPRMNFKAGEKEAIAAADEEAAALLMAGEQKAVEKQQQKKQDDKEPQVSQEDLFSAHDFDIKIDFEVPLPGATSVTVLPKSTPKDLAPRRCLNLQDYKKKRGLI</sequence>
<feature type="region of interest" description="Disordered" evidence="5">
    <location>
        <begin position="161"/>
        <end position="315"/>
    </location>
</feature>
<reference evidence="7 9" key="1">
    <citation type="journal article" date="2013" name="Genome Biol.">
        <title>Draft genome of the mountain pine beetle, Dendroctonus ponderosae Hopkins, a major forest pest.</title>
        <authorList>
            <person name="Keeling C.I."/>
            <person name="Yuen M.M."/>
            <person name="Liao N.Y."/>
            <person name="Docking T.R."/>
            <person name="Chan S.K."/>
            <person name="Taylor G.A."/>
            <person name="Palmquist D.L."/>
            <person name="Jackman S.D."/>
            <person name="Nguyen A."/>
            <person name="Li M."/>
            <person name="Henderson H."/>
            <person name="Janes J.K."/>
            <person name="Zhao Y."/>
            <person name="Pandoh P."/>
            <person name="Moore R."/>
            <person name="Sperling F.A."/>
            <person name="Huber D.P."/>
            <person name="Birol I."/>
            <person name="Jones S.J."/>
            <person name="Bohlmann J."/>
        </authorList>
    </citation>
    <scope>NUCLEOTIDE SEQUENCE</scope>
</reference>
<organism evidence="7">
    <name type="scientific">Dendroctonus ponderosae</name>
    <name type="common">Mountain pine beetle</name>
    <dbReference type="NCBI Taxonomy" id="77166"/>
    <lineage>
        <taxon>Eukaryota</taxon>
        <taxon>Metazoa</taxon>
        <taxon>Ecdysozoa</taxon>
        <taxon>Arthropoda</taxon>
        <taxon>Hexapoda</taxon>
        <taxon>Insecta</taxon>
        <taxon>Pterygota</taxon>
        <taxon>Neoptera</taxon>
        <taxon>Endopterygota</taxon>
        <taxon>Coleoptera</taxon>
        <taxon>Polyphaga</taxon>
        <taxon>Cucujiformia</taxon>
        <taxon>Curculionidae</taxon>
        <taxon>Scolytinae</taxon>
        <taxon>Dendroctonus</taxon>
    </lineage>
</organism>
<dbReference type="OMA" id="ISGCYAR"/>
<feature type="compositionally biased region" description="Basic and acidic residues" evidence="5">
    <location>
        <begin position="663"/>
        <end position="678"/>
    </location>
</feature>
<feature type="compositionally biased region" description="Basic and acidic residues" evidence="5">
    <location>
        <begin position="122"/>
        <end position="137"/>
    </location>
</feature>
<feature type="compositionally biased region" description="Low complexity" evidence="5">
    <location>
        <begin position="359"/>
        <end position="370"/>
    </location>
</feature>
<keyword evidence="3" id="KW-0804">Transcription</keyword>
<dbReference type="STRING" id="77166.N6U8Y5"/>
<dbReference type="PANTHER" id="PTHR13115">
    <property type="entry name" value="RNA POLYMERASE-ASSOCIATED PROTEIN RTF1 HOMOLOG"/>
    <property type="match status" value="1"/>
</dbReference>
<name>N6U8Y5_DENPD</name>
<dbReference type="SUPFAM" id="SSF159042">
    <property type="entry name" value="Plus3-like"/>
    <property type="match status" value="1"/>
</dbReference>
<feature type="compositionally biased region" description="Low complexity" evidence="5">
    <location>
        <begin position="42"/>
        <end position="51"/>
    </location>
</feature>
<evidence type="ECO:0000256" key="5">
    <source>
        <dbReference type="SAM" id="MobiDB-lite"/>
    </source>
</evidence>
<evidence type="ECO:0000256" key="2">
    <source>
        <dbReference type="ARBA" id="ARBA00023015"/>
    </source>
</evidence>
<evidence type="ECO:0000313" key="7">
    <source>
        <dbReference type="EMBL" id="ENN77106.1"/>
    </source>
</evidence>
<evidence type="ECO:0000256" key="3">
    <source>
        <dbReference type="ARBA" id="ARBA00023163"/>
    </source>
</evidence>
<feature type="compositionally biased region" description="Basic and acidic residues" evidence="5">
    <location>
        <begin position="260"/>
        <end position="304"/>
    </location>
</feature>
<accession>N6U8Y5</accession>
<dbReference type="GO" id="GO:1990269">
    <property type="term" value="F:RNA polymerase II C-terminal domain phosphoserine binding"/>
    <property type="evidence" value="ECO:0007669"/>
    <property type="project" value="TreeGrafter"/>
</dbReference>
<dbReference type="Proteomes" id="UP000030742">
    <property type="component" value="Unassembled WGS sequence"/>
</dbReference>
<dbReference type="EMBL" id="KB632338">
    <property type="protein sequence ID" value="ERL92910.1"/>
    <property type="molecule type" value="Genomic_DNA"/>
</dbReference>
<dbReference type="Gene3D" id="3.90.70.200">
    <property type="entry name" value="Plus-3 domain"/>
    <property type="match status" value="1"/>
</dbReference>
<dbReference type="HOGENOM" id="CLU_018644_0_0_1"/>
<dbReference type="PROSITE" id="PS51360">
    <property type="entry name" value="PLUS3"/>
    <property type="match status" value="1"/>
</dbReference>
<feature type="region of interest" description="Disordered" evidence="5">
    <location>
        <begin position="1"/>
        <end position="137"/>
    </location>
</feature>
<keyword evidence="2" id="KW-0805">Transcription regulation</keyword>
<feature type="compositionally biased region" description="Basic and acidic residues" evidence="5">
    <location>
        <begin position="75"/>
        <end position="94"/>
    </location>
</feature>
<dbReference type="Pfam" id="PF03126">
    <property type="entry name" value="Plus-3"/>
    <property type="match status" value="1"/>
</dbReference>
<dbReference type="EMBL" id="KB740954">
    <property type="protein sequence ID" value="ENN77106.1"/>
    <property type="molecule type" value="Genomic_DNA"/>
</dbReference>
<dbReference type="AlphaFoldDB" id="N6U8Y5"/>
<evidence type="ECO:0000256" key="1">
    <source>
        <dbReference type="ARBA" id="ARBA00004123"/>
    </source>
</evidence>
<proteinExistence type="predicted"/>
<dbReference type="InterPro" id="IPR004343">
    <property type="entry name" value="Plus-3_dom"/>
</dbReference>
<dbReference type="GO" id="GO:0016593">
    <property type="term" value="C:Cdc73/Paf1 complex"/>
    <property type="evidence" value="ECO:0007669"/>
    <property type="project" value="TreeGrafter"/>
</dbReference>
<evidence type="ECO:0000259" key="6">
    <source>
        <dbReference type="PROSITE" id="PS51360"/>
    </source>
</evidence>
<gene>
    <name evidence="8" type="ORF">D910_10215</name>
    <name evidence="7" type="ORF">YQE_06441</name>
</gene>
<evidence type="ECO:0000256" key="4">
    <source>
        <dbReference type="ARBA" id="ARBA00023242"/>
    </source>
</evidence>
<protein>
    <recommendedName>
        <fullName evidence="6">Plus3 domain-containing protein</fullName>
    </recommendedName>
</protein>
<dbReference type="SMART" id="SM00719">
    <property type="entry name" value="Plus3"/>
    <property type="match status" value="1"/>
</dbReference>
<feature type="domain" description="Plus3" evidence="6">
    <location>
        <begin position="385"/>
        <end position="516"/>
    </location>
</feature>
<dbReference type="GO" id="GO:0003677">
    <property type="term" value="F:DNA binding"/>
    <property type="evidence" value="ECO:0007669"/>
    <property type="project" value="InterPro"/>
</dbReference>
<feature type="compositionally biased region" description="Basic and acidic residues" evidence="5">
    <location>
        <begin position="228"/>
        <end position="253"/>
    </location>
</feature>
<feature type="compositionally biased region" description="Acidic residues" evidence="5">
    <location>
        <begin position="11"/>
        <end position="22"/>
    </location>
</feature>
<comment type="subcellular location">
    <subcellularLocation>
        <location evidence="1">Nucleus</location>
    </subcellularLocation>
</comment>
<feature type="compositionally biased region" description="Basic and acidic residues" evidence="5">
    <location>
        <begin position="161"/>
        <end position="211"/>
    </location>
</feature>
<feature type="region of interest" description="Disordered" evidence="5">
    <location>
        <begin position="339"/>
        <end position="379"/>
    </location>
</feature>
<feature type="non-terminal residue" evidence="7">
    <location>
        <position position="1"/>
    </location>
</feature>